<feature type="transmembrane region" description="Helical" evidence="5">
    <location>
        <begin position="158"/>
        <end position="176"/>
    </location>
</feature>
<keyword evidence="8" id="KW-1185">Reference proteome</keyword>
<sequence>MNEPLPPRLGFWDLFTAVHSPGTRWPGALRAALALALPGSVALLLGHDAEMLLIAAGGFTVIYGEGHPVRTRWRVMVVAGLLLVTGTVAGAFVGSVVWEQGGRWWLLLAALFTAGVAAVGAFVQNALRLPPPGSFFIVMVTGGATMVARLGLNPLEVGAWAGVGALSGLVLGMTSGRKAEHRAVDTLEKAVEDFAAGEASVAKLHQARTALSHAWNMLADAGVIRAGRIIDESRGDLVRRTLTAHRRLAALNTPPDDPEELTDTPNFIDLTRTAIPHTRPSISYRLYGSLHRHSHATTTAWKVFAAALAAAVLGIALGFDRPDWAIVSALLILQWGPESLPGTIRGLHRLLGSVLGIGLFTVLHLLELNLWGLLLALAVCQFFAEIFVVRNYVLCVIFTTPLALMMGNALALPLGETVVSRTTEVLLSVVFAVALLWVGLRDPENHARLMQRSREAMMTLLGALLADTPDRALAQRRDLQFELLGERRAAQSLAANLPDAAAARWNEHLALQSAGYALLDRCNAQPGTRLPIGDIQAVADRLS</sequence>
<dbReference type="EMBL" id="CP005286">
    <property type="protein sequence ID" value="AJE33803.1"/>
    <property type="molecule type" value="Genomic_DNA"/>
</dbReference>
<evidence type="ECO:0000256" key="2">
    <source>
        <dbReference type="ARBA" id="ARBA00022692"/>
    </source>
</evidence>
<dbReference type="AlphaFoldDB" id="A0A0B5DCD0"/>
<evidence type="ECO:0000313" key="7">
    <source>
        <dbReference type="EMBL" id="AJE33803.1"/>
    </source>
</evidence>
<evidence type="ECO:0000256" key="5">
    <source>
        <dbReference type="SAM" id="Phobius"/>
    </source>
</evidence>
<feature type="transmembrane region" description="Helical" evidence="5">
    <location>
        <begin position="299"/>
        <end position="319"/>
    </location>
</feature>
<dbReference type="KEGG" id="chm:B842_09770"/>
<comment type="subcellular location">
    <subcellularLocation>
        <location evidence="1">Membrane</location>
        <topology evidence="1">Multi-pass membrane protein</topology>
    </subcellularLocation>
</comment>
<reference evidence="7 8" key="1">
    <citation type="submission" date="2013-04" db="EMBL/GenBank/DDBJ databases">
        <title>Complete genome sequence of Corynebacterium humireducens DSM 45392(T), isolated from a wastewater-fed microbial fuel cell.</title>
        <authorList>
            <person name="Ruckert C."/>
            <person name="Albersmeier A."/>
            <person name="Kalinowski J."/>
        </authorList>
    </citation>
    <scope>NUCLEOTIDE SEQUENCE [LARGE SCALE GENOMIC DNA]</scope>
    <source>
        <strain evidence="8">MFC-5</strain>
    </source>
</reference>
<feature type="transmembrane region" description="Helical" evidence="5">
    <location>
        <begin position="75"/>
        <end position="98"/>
    </location>
</feature>
<evidence type="ECO:0000259" key="6">
    <source>
        <dbReference type="Pfam" id="PF13515"/>
    </source>
</evidence>
<protein>
    <recommendedName>
        <fullName evidence="6">Integral membrane bound transporter domain-containing protein</fullName>
    </recommendedName>
</protein>
<evidence type="ECO:0000256" key="1">
    <source>
        <dbReference type="ARBA" id="ARBA00004141"/>
    </source>
</evidence>
<dbReference type="OrthoDB" id="4989419at2"/>
<dbReference type="Proteomes" id="UP000031524">
    <property type="component" value="Chromosome"/>
</dbReference>
<keyword evidence="4 5" id="KW-0472">Membrane</keyword>
<feature type="transmembrane region" description="Helical" evidence="5">
    <location>
        <begin position="41"/>
        <end position="63"/>
    </location>
</feature>
<evidence type="ECO:0000256" key="3">
    <source>
        <dbReference type="ARBA" id="ARBA00022989"/>
    </source>
</evidence>
<evidence type="ECO:0000313" key="8">
    <source>
        <dbReference type="Proteomes" id="UP000031524"/>
    </source>
</evidence>
<feature type="domain" description="Integral membrane bound transporter" evidence="6">
    <location>
        <begin position="310"/>
        <end position="434"/>
    </location>
</feature>
<feature type="transmembrane region" description="Helical" evidence="5">
    <location>
        <begin position="357"/>
        <end position="380"/>
    </location>
</feature>
<evidence type="ECO:0000256" key="4">
    <source>
        <dbReference type="ARBA" id="ARBA00023136"/>
    </source>
</evidence>
<dbReference type="RefSeq" id="WP_040086442.1">
    <property type="nucleotide sequence ID" value="NZ_BCSU01000027.1"/>
</dbReference>
<dbReference type="STRING" id="1223515.B842_09770"/>
<dbReference type="HOGENOM" id="CLU_027422_0_0_11"/>
<dbReference type="GO" id="GO:0016020">
    <property type="term" value="C:membrane"/>
    <property type="evidence" value="ECO:0007669"/>
    <property type="project" value="UniProtKB-SubCell"/>
</dbReference>
<dbReference type="Pfam" id="PF13515">
    <property type="entry name" value="FUSC_2"/>
    <property type="match status" value="1"/>
</dbReference>
<name>A0A0B5DCD0_9CORY</name>
<accession>A0A0B5DCD0</accession>
<keyword evidence="3 5" id="KW-1133">Transmembrane helix</keyword>
<gene>
    <name evidence="7" type="ORF">B842_09770</name>
</gene>
<feature type="transmembrane region" description="Helical" evidence="5">
    <location>
        <begin position="392"/>
        <end position="412"/>
    </location>
</feature>
<organism evidence="7 8">
    <name type="scientific">Corynebacterium humireducens NBRC 106098 = DSM 45392</name>
    <dbReference type="NCBI Taxonomy" id="1223515"/>
    <lineage>
        <taxon>Bacteria</taxon>
        <taxon>Bacillati</taxon>
        <taxon>Actinomycetota</taxon>
        <taxon>Actinomycetes</taxon>
        <taxon>Mycobacteriales</taxon>
        <taxon>Corynebacteriaceae</taxon>
        <taxon>Corynebacterium</taxon>
    </lineage>
</organism>
<feature type="transmembrane region" description="Helical" evidence="5">
    <location>
        <begin position="104"/>
        <end position="123"/>
    </location>
</feature>
<dbReference type="InterPro" id="IPR049453">
    <property type="entry name" value="Memb_transporter_dom"/>
</dbReference>
<feature type="transmembrane region" description="Helical" evidence="5">
    <location>
        <begin position="418"/>
        <end position="440"/>
    </location>
</feature>
<proteinExistence type="predicted"/>
<keyword evidence="2 5" id="KW-0812">Transmembrane</keyword>
<feature type="transmembrane region" description="Helical" evidence="5">
    <location>
        <begin position="135"/>
        <end position="152"/>
    </location>
</feature>